<dbReference type="Proteomes" id="UP000465062">
    <property type="component" value="Chromosome"/>
</dbReference>
<evidence type="ECO:0000313" key="1">
    <source>
        <dbReference type="EMBL" id="QHE62859.1"/>
    </source>
</evidence>
<gene>
    <name evidence="1" type="ORF">FHE72_19015</name>
</gene>
<dbReference type="RefSeq" id="WP_159362658.1">
    <property type="nucleotide sequence ID" value="NZ_CP047394.1"/>
</dbReference>
<dbReference type="KEGG" id="bvq:FHE72_19015"/>
<proteinExistence type="predicted"/>
<dbReference type="EMBL" id="CP047394">
    <property type="protein sequence ID" value="QHE62859.1"/>
    <property type="molecule type" value="Genomic_DNA"/>
</dbReference>
<sequence length="63" mass="7313">MNYRNIIRNQIGKSGRGPEINENSRKGVDGEINALCIMKKYYLDTNELAKVFFLNQKKIEHAK</sequence>
<accession>A0A6I6USG1</accession>
<dbReference type="AlphaFoldDB" id="A0A6I6USG1"/>
<protein>
    <submittedName>
        <fullName evidence="1">Uncharacterized protein</fullName>
    </submittedName>
</protein>
<organism evidence="1 2">
    <name type="scientific">Rossellomorea vietnamensis</name>
    <dbReference type="NCBI Taxonomy" id="218284"/>
    <lineage>
        <taxon>Bacteria</taxon>
        <taxon>Bacillati</taxon>
        <taxon>Bacillota</taxon>
        <taxon>Bacilli</taxon>
        <taxon>Bacillales</taxon>
        <taxon>Bacillaceae</taxon>
        <taxon>Rossellomorea</taxon>
    </lineage>
</organism>
<reference evidence="1 2" key="1">
    <citation type="submission" date="2019-06" db="EMBL/GenBank/DDBJ databases">
        <title>An operon consisting of a P-type ATPase gene and a transcriptional regular gene given the different cadmium resistance in Bacillus vietamensis 151-6 and Bacillus marisflavi 151-25.</title>
        <authorList>
            <person name="Yu X."/>
        </authorList>
    </citation>
    <scope>NUCLEOTIDE SEQUENCE [LARGE SCALE GENOMIC DNA]</scope>
    <source>
        <strain evidence="1 2">151-6</strain>
    </source>
</reference>
<name>A0A6I6USG1_9BACI</name>
<evidence type="ECO:0000313" key="2">
    <source>
        <dbReference type="Proteomes" id="UP000465062"/>
    </source>
</evidence>